<sequence>MNSFTDDWKILAMRATEHNGMKSLRSVMEMNYNYPTMMT</sequence>
<dbReference type="EMBL" id="FTNO01000003">
    <property type="protein sequence ID" value="SIR64939.1"/>
    <property type="molecule type" value="Genomic_DNA"/>
</dbReference>
<evidence type="ECO:0000313" key="2">
    <source>
        <dbReference type="Proteomes" id="UP000186914"/>
    </source>
</evidence>
<name>A0A1N7CMS6_9EURY</name>
<dbReference type="AlphaFoldDB" id="A0A1N7CMS6"/>
<protein>
    <submittedName>
        <fullName evidence="1">Uncharacterized protein</fullName>
    </submittedName>
</protein>
<proteinExistence type="predicted"/>
<gene>
    <name evidence="1" type="ORF">SAMN05421858_3116</name>
</gene>
<reference evidence="2" key="1">
    <citation type="submission" date="2017-01" db="EMBL/GenBank/DDBJ databases">
        <authorList>
            <person name="Varghese N."/>
            <person name="Submissions S."/>
        </authorList>
    </citation>
    <scope>NUCLEOTIDE SEQUENCE [LARGE SCALE GENOMIC DNA]</scope>
    <source>
        <strain evidence="2">CGMCC 1.7737</strain>
    </source>
</reference>
<evidence type="ECO:0000313" key="1">
    <source>
        <dbReference type="EMBL" id="SIR64939.1"/>
    </source>
</evidence>
<organism evidence="1 2">
    <name type="scientific">Haladaptatus litoreus</name>
    <dbReference type="NCBI Taxonomy" id="553468"/>
    <lineage>
        <taxon>Archaea</taxon>
        <taxon>Methanobacteriati</taxon>
        <taxon>Methanobacteriota</taxon>
        <taxon>Stenosarchaea group</taxon>
        <taxon>Halobacteria</taxon>
        <taxon>Halobacteriales</taxon>
        <taxon>Haladaptataceae</taxon>
        <taxon>Haladaptatus</taxon>
    </lineage>
</organism>
<accession>A0A1N7CMS6</accession>
<keyword evidence="2" id="KW-1185">Reference proteome</keyword>
<dbReference type="Proteomes" id="UP000186914">
    <property type="component" value="Unassembled WGS sequence"/>
</dbReference>